<evidence type="ECO:0000256" key="4">
    <source>
        <dbReference type="SAM" id="MobiDB-lite"/>
    </source>
</evidence>
<dbReference type="InterPro" id="IPR051388">
    <property type="entry name" value="Serpin_venom_toxin"/>
</dbReference>
<evidence type="ECO:0000259" key="6">
    <source>
        <dbReference type="PROSITE" id="PS50279"/>
    </source>
</evidence>
<dbReference type="GeneTree" id="ENSGT01130000278643"/>
<dbReference type="Gene3D" id="4.10.410.10">
    <property type="entry name" value="Pancreatic trypsin inhibitor Kunitz domain"/>
    <property type="match status" value="1"/>
</dbReference>
<dbReference type="InterPro" id="IPR020901">
    <property type="entry name" value="Prtase_inh_Kunz-CS"/>
</dbReference>
<proteinExistence type="predicted"/>
<evidence type="ECO:0000256" key="5">
    <source>
        <dbReference type="SAM" id="SignalP"/>
    </source>
</evidence>
<reference evidence="8" key="2">
    <citation type="submission" date="2025-08" db="UniProtKB">
        <authorList>
            <consortium name="Ensembl"/>
        </authorList>
    </citation>
    <scope>IDENTIFICATION</scope>
</reference>
<dbReference type="SMART" id="SM00131">
    <property type="entry name" value="KU"/>
    <property type="match status" value="1"/>
</dbReference>
<dbReference type="AlphaFoldDB" id="A0A803TQH4"/>
<keyword evidence="3" id="KW-1015">Disulfide bond</keyword>
<dbReference type="InterPro" id="IPR002223">
    <property type="entry name" value="Kunitz_BPTI"/>
</dbReference>
<keyword evidence="1" id="KW-0646">Protease inhibitor</keyword>
<keyword evidence="2" id="KW-0722">Serine protease inhibitor</keyword>
<name>A0A803TQH4_ANOCA</name>
<evidence type="ECO:0008006" key="10">
    <source>
        <dbReference type="Google" id="ProtNLM"/>
    </source>
</evidence>
<dbReference type="PROSITE" id="PS50279">
    <property type="entry name" value="BPTI_KUNITZ_2"/>
    <property type="match status" value="1"/>
</dbReference>
<organism evidence="8 9">
    <name type="scientific">Anolis carolinensis</name>
    <name type="common">Green anole</name>
    <name type="synonym">American chameleon</name>
    <dbReference type="NCBI Taxonomy" id="28377"/>
    <lineage>
        <taxon>Eukaryota</taxon>
        <taxon>Metazoa</taxon>
        <taxon>Chordata</taxon>
        <taxon>Craniata</taxon>
        <taxon>Vertebrata</taxon>
        <taxon>Euteleostomi</taxon>
        <taxon>Lepidosauria</taxon>
        <taxon>Squamata</taxon>
        <taxon>Bifurcata</taxon>
        <taxon>Unidentata</taxon>
        <taxon>Episquamata</taxon>
        <taxon>Toxicofera</taxon>
        <taxon>Iguania</taxon>
        <taxon>Dactyloidae</taxon>
        <taxon>Anolis</taxon>
    </lineage>
</organism>
<feature type="domain" description="BPTI/Kunitz inhibitor" evidence="6">
    <location>
        <begin position="81"/>
        <end position="131"/>
    </location>
</feature>
<feature type="chain" id="PRO_5032493003" description="BPTI/Kunitz inhibitor domain-containing protein" evidence="5">
    <location>
        <begin position="27"/>
        <end position="152"/>
    </location>
</feature>
<evidence type="ECO:0000256" key="2">
    <source>
        <dbReference type="ARBA" id="ARBA00022900"/>
    </source>
</evidence>
<evidence type="ECO:0000259" key="7">
    <source>
        <dbReference type="PROSITE" id="PS51390"/>
    </source>
</evidence>
<evidence type="ECO:0000256" key="3">
    <source>
        <dbReference type="ARBA" id="ARBA00023157"/>
    </source>
</evidence>
<dbReference type="PANTHER" id="PTHR46751:SF1">
    <property type="entry name" value="WAP FOUR-DISULFIDE CORE DOMAIN PROTEIN 6A"/>
    <property type="match status" value="1"/>
</dbReference>
<dbReference type="Pfam" id="PF00095">
    <property type="entry name" value="WAP"/>
    <property type="match status" value="1"/>
</dbReference>
<dbReference type="InterPro" id="IPR008197">
    <property type="entry name" value="WAP_dom"/>
</dbReference>
<dbReference type="PROSITE" id="PS51390">
    <property type="entry name" value="WAP"/>
    <property type="match status" value="1"/>
</dbReference>
<gene>
    <name evidence="8" type="primary">LOC103282277</name>
</gene>
<dbReference type="InParanoid" id="A0A803TQH4"/>
<dbReference type="PRINTS" id="PR00759">
    <property type="entry name" value="BASICPTASE"/>
</dbReference>
<protein>
    <recommendedName>
        <fullName evidence="10">BPTI/Kunitz inhibitor domain-containing protein</fullName>
    </recommendedName>
</protein>
<dbReference type="Pfam" id="PF00014">
    <property type="entry name" value="Kunitz_BPTI"/>
    <property type="match status" value="1"/>
</dbReference>
<dbReference type="Proteomes" id="UP000001646">
    <property type="component" value="Unplaced"/>
</dbReference>
<dbReference type="SUPFAM" id="SSF57256">
    <property type="entry name" value="Elafin-like"/>
    <property type="match status" value="1"/>
</dbReference>
<dbReference type="FunFam" id="4.10.410.10:FF:000015">
    <property type="entry name" value="WAP four-disulfide core domain 6A"/>
    <property type="match status" value="1"/>
</dbReference>
<feature type="domain" description="WAP" evidence="7">
    <location>
        <begin position="26"/>
        <end position="77"/>
    </location>
</feature>
<dbReference type="PROSITE" id="PS00280">
    <property type="entry name" value="BPTI_KUNITZ_1"/>
    <property type="match status" value="1"/>
</dbReference>
<reference evidence="8" key="1">
    <citation type="submission" date="2009-12" db="EMBL/GenBank/DDBJ databases">
        <title>The Genome Sequence of Anolis carolinensis (Green Anole Lizard).</title>
        <authorList>
            <consortium name="The Genome Sequencing Platform"/>
            <person name="Di Palma F."/>
            <person name="Alfoldi J."/>
            <person name="Heiman D."/>
            <person name="Young S."/>
            <person name="Grabherr M."/>
            <person name="Johnson J."/>
            <person name="Lander E.S."/>
            <person name="Lindblad-Toh K."/>
        </authorList>
    </citation>
    <scope>NUCLEOTIDE SEQUENCE [LARGE SCALE GENOMIC DNA]</scope>
    <source>
        <strain evidence="8">JBL SC #1</strain>
    </source>
</reference>
<accession>A0A803TQH4</accession>
<evidence type="ECO:0000313" key="8">
    <source>
        <dbReference type="Ensembl" id="ENSACAP00000037464.1"/>
    </source>
</evidence>
<dbReference type="GO" id="GO:0005576">
    <property type="term" value="C:extracellular region"/>
    <property type="evidence" value="ECO:0007669"/>
    <property type="project" value="InterPro"/>
</dbReference>
<evidence type="ECO:0000313" key="9">
    <source>
        <dbReference type="Proteomes" id="UP000001646"/>
    </source>
</evidence>
<feature type="signal peptide" evidence="5">
    <location>
        <begin position="1"/>
        <end position="26"/>
    </location>
</feature>
<reference evidence="8" key="3">
    <citation type="submission" date="2025-09" db="UniProtKB">
        <authorList>
            <consortium name="Ensembl"/>
        </authorList>
    </citation>
    <scope>IDENTIFICATION</scope>
</reference>
<dbReference type="InterPro" id="IPR036880">
    <property type="entry name" value="Kunitz_BPTI_sf"/>
</dbReference>
<dbReference type="InterPro" id="IPR036645">
    <property type="entry name" value="Elafin-like_sf"/>
</dbReference>
<dbReference type="GO" id="GO:0004867">
    <property type="term" value="F:serine-type endopeptidase inhibitor activity"/>
    <property type="evidence" value="ECO:0007669"/>
    <property type="project" value="UniProtKB-KW"/>
</dbReference>
<keyword evidence="5" id="KW-0732">Signal</keyword>
<feature type="region of interest" description="Disordered" evidence="4">
    <location>
        <begin position="133"/>
        <end position="152"/>
    </location>
</feature>
<dbReference type="PANTHER" id="PTHR46751">
    <property type="entry name" value="EPPIN"/>
    <property type="match status" value="1"/>
</dbReference>
<evidence type="ECO:0000256" key="1">
    <source>
        <dbReference type="ARBA" id="ARBA00022690"/>
    </source>
</evidence>
<sequence>MVSSSISLALFVGIAALLVELPSATAKERPGYCQELPVPSSDPLAKSGCKTCNVDADCPRMDKCCGSPCGNTCKVPETNRCRLPPVTGPCKARLPHFYYNWGKKRCEEFIYGGCRGNLNRFKTKEECQRACKGKGERGTGLTPPGQQSPAAS</sequence>
<dbReference type="Ensembl" id="ENSACAT00000053059.1">
    <property type="protein sequence ID" value="ENSACAP00000037464.1"/>
    <property type="gene ID" value="ENSACAG00000043306.1"/>
</dbReference>
<keyword evidence="9" id="KW-1185">Reference proteome</keyword>
<dbReference type="CDD" id="cd00109">
    <property type="entry name" value="Kunitz-type"/>
    <property type="match status" value="1"/>
</dbReference>
<dbReference type="SUPFAM" id="SSF57362">
    <property type="entry name" value="BPTI-like"/>
    <property type="match status" value="1"/>
</dbReference>
<dbReference type="Gene3D" id="4.10.75.10">
    <property type="entry name" value="Elafin-like"/>
    <property type="match status" value="1"/>
</dbReference>